<dbReference type="EC" id="1.8.1.9" evidence="7"/>
<dbReference type="Pfam" id="PF07992">
    <property type="entry name" value="Pyr_redox_2"/>
    <property type="match status" value="1"/>
</dbReference>
<dbReference type="RefSeq" id="WP_054326577.1">
    <property type="nucleotide sequence ID" value="NZ_JACOPL010000002.1"/>
</dbReference>
<dbReference type="GO" id="GO:0005737">
    <property type="term" value="C:cytoplasm"/>
    <property type="evidence" value="ECO:0007669"/>
    <property type="project" value="InterPro"/>
</dbReference>
<dbReference type="InterPro" id="IPR008255">
    <property type="entry name" value="Pyr_nucl-diS_OxRdtase_2_AS"/>
</dbReference>
<dbReference type="InterPro" id="IPR036188">
    <property type="entry name" value="FAD/NAD-bd_sf"/>
</dbReference>
<dbReference type="PRINTS" id="PR00368">
    <property type="entry name" value="FADPNR"/>
</dbReference>
<dbReference type="AlphaFoldDB" id="A0A923LUQ3"/>
<proteinExistence type="inferred from homology"/>
<keyword evidence="4 7" id="KW-0560">Oxidoreductase</keyword>
<keyword evidence="6 7" id="KW-0676">Redox-active center</keyword>
<evidence type="ECO:0000256" key="2">
    <source>
        <dbReference type="ARBA" id="ARBA00022630"/>
    </source>
</evidence>
<comment type="cofactor">
    <cofactor evidence="8">
        <name>FAD</name>
        <dbReference type="ChEBI" id="CHEBI:57692"/>
    </cofactor>
    <text evidence="8">Binds 1 FAD per subunit.</text>
</comment>
<dbReference type="EMBL" id="JACOPL010000002">
    <property type="protein sequence ID" value="MBC5724312.1"/>
    <property type="molecule type" value="Genomic_DNA"/>
</dbReference>
<keyword evidence="3 7" id="KW-0274">FAD</keyword>
<dbReference type="PROSITE" id="PS00573">
    <property type="entry name" value="PYRIDINE_REDOX_2"/>
    <property type="match status" value="1"/>
</dbReference>
<keyword evidence="8" id="KW-0521">NADP</keyword>
<dbReference type="GO" id="GO:0004791">
    <property type="term" value="F:thioredoxin-disulfide reductase (NADPH) activity"/>
    <property type="evidence" value="ECO:0007669"/>
    <property type="project" value="UniProtKB-UniRule"/>
</dbReference>
<dbReference type="PRINTS" id="PR00469">
    <property type="entry name" value="PNDRDTASEII"/>
</dbReference>
<evidence type="ECO:0000256" key="1">
    <source>
        <dbReference type="ARBA" id="ARBA00009333"/>
    </source>
</evidence>
<dbReference type="SUPFAM" id="SSF51905">
    <property type="entry name" value="FAD/NAD(P)-binding domain"/>
    <property type="match status" value="1"/>
</dbReference>
<evidence type="ECO:0000256" key="4">
    <source>
        <dbReference type="ARBA" id="ARBA00023002"/>
    </source>
</evidence>
<dbReference type="NCBIfam" id="TIGR01292">
    <property type="entry name" value="TRX_reduct"/>
    <property type="match status" value="1"/>
</dbReference>
<dbReference type="PANTHER" id="PTHR48105">
    <property type="entry name" value="THIOREDOXIN REDUCTASE 1-RELATED-RELATED"/>
    <property type="match status" value="1"/>
</dbReference>
<keyword evidence="11" id="KW-1185">Reference proteome</keyword>
<evidence type="ECO:0000256" key="7">
    <source>
        <dbReference type="RuleBase" id="RU003880"/>
    </source>
</evidence>
<dbReference type="InterPro" id="IPR023753">
    <property type="entry name" value="FAD/NAD-binding_dom"/>
</dbReference>
<dbReference type="Gene3D" id="3.50.50.60">
    <property type="entry name" value="FAD/NAD(P)-binding domain"/>
    <property type="match status" value="2"/>
</dbReference>
<dbReference type="InterPro" id="IPR005982">
    <property type="entry name" value="Thioredox_Rdtase"/>
</dbReference>
<gene>
    <name evidence="10" type="primary">trxB</name>
    <name evidence="10" type="ORF">H8S45_02360</name>
</gene>
<comment type="similarity">
    <text evidence="1 7">Belongs to the class-II pyridine nucleotide-disulfide oxidoreductase family.</text>
</comment>
<keyword evidence="2 7" id="KW-0285">Flavoprotein</keyword>
<evidence type="ECO:0000259" key="9">
    <source>
        <dbReference type="Pfam" id="PF07992"/>
    </source>
</evidence>
<evidence type="ECO:0000256" key="5">
    <source>
        <dbReference type="ARBA" id="ARBA00023157"/>
    </source>
</evidence>
<evidence type="ECO:0000256" key="8">
    <source>
        <dbReference type="RuleBase" id="RU003881"/>
    </source>
</evidence>
<name>A0A923LUQ3_9FIRM</name>
<dbReference type="GO" id="GO:0019430">
    <property type="term" value="P:removal of superoxide radicals"/>
    <property type="evidence" value="ECO:0007669"/>
    <property type="project" value="UniProtKB-UniRule"/>
</dbReference>
<evidence type="ECO:0000313" key="10">
    <source>
        <dbReference type="EMBL" id="MBC5724312.1"/>
    </source>
</evidence>
<protein>
    <recommendedName>
        <fullName evidence="7">Thioredoxin reductase</fullName>
        <ecNumber evidence="7">1.8.1.9</ecNumber>
    </recommendedName>
</protein>
<reference evidence="10" key="1">
    <citation type="submission" date="2020-08" db="EMBL/GenBank/DDBJ databases">
        <title>Genome public.</title>
        <authorList>
            <person name="Liu C."/>
            <person name="Sun Q."/>
        </authorList>
    </citation>
    <scope>NUCLEOTIDE SEQUENCE</scope>
    <source>
        <strain evidence="10">NSJ-28</strain>
    </source>
</reference>
<sequence length="307" mass="32305">MGKIYDMLVIGGGPGGYTAALYGARAGLSVLVIEKLSAGGQMATTEQVENYPGFDEPIDGFELGERMQRGAERFGAESLLATVTEASLEGPVKRVTTDEGVVEGRTVVLATGASPRPLGVPEEQALVGRGMAYCAACDGMFYKGRTVCVVGGGNTAVGDALLLAKLCEKVYLIHRRDTLRASKVYEKSLQAAENLEIVWDSRVTRLLHAERVTGVQVENVKTGAVRSIACDGVFAAVGRVPDTALLASQVALDEQGYLIADETTRTSVAGVFAVGDVRTKAVRQIVTAASDGAVAAHFAEEYLNSIT</sequence>
<evidence type="ECO:0000313" key="11">
    <source>
        <dbReference type="Proteomes" id="UP000606499"/>
    </source>
</evidence>
<dbReference type="Proteomes" id="UP000606499">
    <property type="component" value="Unassembled WGS sequence"/>
</dbReference>
<comment type="catalytic activity">
    <reaction evidence="7">
        <text>[thioredoxin]-dithiol + NADP(+) = [thioredoxin]-disulfide + NADPH + H(+)</text>
        <dbReference type="Rhea" id="RHEA:20345"/>
        <dbReference type="Rhea" id="RHEA-COMP:10698"/>
        <dbReference type="Rhea" id="RHEA-COMP:10700"/>
        <dbReference type="ChEBI" id="CHEBI:15378"/>
        <dbReference type="ChEBI" id="CHEBI:29950"/>
        <dbReference type="ChEBI" id="CHEBI:50058"/>
        <dbReference type="ChEBI" id="CHEBI:57783"/>
        <dbReference type="ChEBI" id="CHEBI:58349"/>
        <dbReference type="EC" id="1.8.1.9"/>
    </reaction>
</comment>
<evidence type="ECO:0000256" key="3">
    <source>
        <dbReference type="ARBA" id="ARBA00022827"/>
    </source>
</evidence>
<accession>A0A923LUQ3</accession>
<feature type="domain" description="FAD/NAD(P)-binding" evidence="9">
    <location>
        <begin position="5"/>
        <end position="292"/>
    </location>
</feature>
<keyword evidence="5" id="KW-1015">Disulfide bond</keyword>
<dbReference type="InterPro" id="IPR050097">
    <property type="entry name" value="Ferredoxin-NADP_redctase_2"/>
</dbReference>
<comment type="caution">
    <text evidence="10">The sequence shown here is derived from an EMBL/GenBank/DDBJ whole genome shotgun (WGS) entry which is preliminary data.</text>
</comment>
<organism evidence="10 11">
    <name type="scientific">Agathobaculum faecis</name>
    <dbReference type="NCBI Taxonomy" id="2763013"/>
    <lineage>
        <taxon>Bacteria</taxon>
        <taxon>Bacillati</taxon>
        <taxon>Bacillota</taxon>
        <taxon>Clostridia</taxon>
        <taxon>Eubacteriales</taxon>
        <taxon>Butyricicoccaceae</taxon>
        <taxon>Agathobaculum</taxon>
    </lineage>
</organism>
<evidence type="ECO:0000256" key="6">
    <source>
        <dbReference type="ARBA" id="ARBA00023284"/>
    </source>
</evidence>
<comment type="subunit">
    <text evidence="7">Homodimer.</text>
</comment>